<dbReference type="SUPFAM" id="SSF56935">
    <property type="entry name" value="Porins"/>
    <property type="match status" value="1"/>
</dbReference>
<organism evidence="19 20">
    <name type="scientific">Chitinophaga filiformis</name>
    <name type="common">Myxococcus filiformis</name>
    <name type="synonym">Flexibacter filiformis</name>
    <dbReference type="NCBI Taxonomy" id="104663"/>
    <lineage>
        <taxon>Bacteria</taxon>
        <taxon>Pseudomonadati</taxon>
        <taxon>Bacteroidota</taxon>
        <taxon>Chitinophagia</taxon>
        <taxon>Chitinophagales</taxon>
        <taxon>Chitinophagaceae</taxon>
        <taxon>Chitinophaga</taxon>
    </lineage>
</organism>
<evidence type="ECO:0000256" key="13">
    <source>
        <dbReference type="ARBA" id="ARBA00023237"/>
    </source>
</evidence>
<evidence type="ECO:0000256" key="14">
    <source>
        <dbReference type="PROSITE-ProRule" id="PRU01360"/>
    </source>
</evidence>
<proteinExistence type="inferred from homology"/>
<keyword evidence="9" id="KW-0406">Ion transport</keyword>
<keyword evidence="4 14" id="KW-1134">Transmembrane beta strand</keyword>
<dbReference type="CDD" id="cd01347">
    <property type="entry name" value="ligand_gated_channel"/>
    <property type="match status" value="1"/>
</dbReference>
<dbReference type="EMBL" id="FNBN01000003">
    <property type="protein sequence ID" value="SDG02080.1"/>
    <property type="molecule type" value="Genomic_DNA"/>
</dbReference>
<keyword evidence="12" id="KW-0675">Receptor</keyword>
<dbReference type="Pfam" id="PF07715">
    <property type="entry name" value="Plug"/>
    <property type="match status" value="1"/>
</dbReference>
<dbReference type="InterPro" id="IPR013784">
    <property type="entry name" value="Carb-bd-like_fold"/>
</dbReference>
<evidence type="ECO:0000313" key="20">
    <source>
        <dbReference type="Proteomes" id="UP000199045"/>
    </source>
</evidence>
<evidence type="ECO:0000259" key="18">
    <source>
        <dbReference type="Pfam" id="PF07715"/>
    </source>
</evidence>
<keyword evidence="11 14" id="KW-0472">Membrane</keyword>
<dbReference type="Gene3D" id="2.170.130.10">
    <property type="entry name" value="TonB-dependent receptor, plug domain"/>
    <property type="match status" value="1"/>
</dbReference>
<dbReference type="NCBIfam" id="TIGR01783">
    <property type="entry name" value="TonB-siderophor"/>
    <property type="match status" value="1"/>
</dbReference>
<evidence type="ECO:0000256" key="7">
    <source>
        <dbReference type="ARBA" id="ARBA00022729"/>
    </source>
</evidence>
<dbReference type="GO" id="GO:0030246">
    <property type="term" value="F:carbohydrate binding"/>
    <property type="evidence" value="ECO:0007669"/>
    <property type="project" value="InterPro"/>
</dbReference>
<evidence type="ECO:0000313" key="19">
    <source>
        <dbReference type="EMBL" id="SDG02080.1"/>
    </source>
</evidence>
<keyword evidence="10 15" id="KW-0798">TonB box</keyword>
<dbReference type="GO" id="GO:0015344">
    <property type="term" value="F:siderophore uptake transmembrane transporter activity"/>
    <property type="evidence" value="ECO:0007669"/>
    <property type="project" value="TreeGrafter"/>
</dbReference>
<keyword evidence="13 14" id="KW-0998">Cell outer membrane</keyword>
<feature type="domain" description="TonB-dependent receptor plug" evidence="18">
    <location>
        <begin position="152"/>
        <end position="246"/>
    </location>
</feature>
<dbReference type="PROSITE" id="PS01156">
    <property type="entry name" value="TONB_DEPENDENT_REC_2"/>
    <property type="match status" value="1"/>
</dbReference>
<gene>
    <name evidence="19" type="ORF">SAMN04488121_103196</name>
</gene>
<dbReference type="Proteomes" id="UP000199045">
    <property type="component" value="Unassembled WGS sequence"/>
</dbReference>
<dbReference type="GO" id="GO:0038023">
    <property type="term" value="F:signaling receptor activity"/>
    <property type="evidence" value="ECO:0007669"/>
    <property type="project" value="InterPro"/>
</dbReference>
<dbReference type="AlphaFoldDB" id="A0A1G7QWM4"/>
<dbReference type="InterPro" id="IPR039426">
    <property type="entry name" value="TonB-dep_rcpt-like"/>
</dbReference>
<evidence type="ECO:0000256" key="15">
    <source>
        <dbReference type="RuleBase" id="RU003357"/>
    </source>
</evidence>
<keyword evidence="8" id="KW-0408">Iron</keyword>
<evidence type="ECO:0000259" key="17">
    <source>
        <dbReference type="Pfam" id="PF00593"/>
    </source>
</evidence>
<evidence type="ECO:0000256" key="9">
    <source>
        <dbReference type="ARBA" id="ARBA00023065"/>
    </source>
</evidence>
<evidence type="ECO:0000256" key="12">
    <source>
        <dbReference type="ARBA" id="ARBA00023170"/>
    </source>
</evidence>
<evidence type="ECO:0000256" key="5">
    <source>
        <dbReference type="ARBA" id="ARBA00022496"/>
    </source>
</evidence>
<feature type="domain" description="TonB-dependent receptor-like beta-barrel" evidence="17">
    <location>
        <begin position="370"/>
        <end position="797"/>
    </location>
</feature>
<dbReference type="Pfam" id="PF00593">
    <property type="entry name" value="TonB_dep_Rec_b-barrel"/>
    <property type="match status" value="1"/>
</dbReference>
<dbReference type="InterPro" id="IPR036942">
    <property type="entry name" value="Beta-barrel_TonB_sf"/>
</dbReference>
<keyword evidence="3 14" id="KW-0813">Transport</keyword>
<dbReference type="InterPro" id="IPR037066">
    <property type="entry name" value="Plug_dom_sf"/>
</dbReference>
<evidence type="ECO:0000256" key="8">
    <source>
        <dbReference type="ARBA" id="ARBA00023004"/>
    </source>
</evidence>
<sequence>MQQFGGPNQHYMKSFLLLLLTLMILCPCVLSANDNDSDGNGIIRGTVTTTDGKPADQVTVRLKTTKKTTLTDENGAFVLSNVKPGTYTLLVTLVGYGSKEETVTVTSDNTVQVAISLSLSDMQLQEVVVNTGRSKFAKKESEYVARLPLKNLENPQVYNVVSKELMQEQVVVNFDDALKNTPGVNRLWSSTGRPNDGAGYFSMRGFSVQPTMINGIPGLTNGGIDPANVERIESIKGPSGTLFGSSFISFGGLLNIVTKKPYDHFGGEVSYTAGGFGLSRFTADVNAPLNADKTALLRVNAAYHSEGSFQDAGFKKSFFLAPSLSVKANDRLSFLINAEFYTAQSTNALMVFMNRSRPLIAHTPAELNMDFDRSYTSNDITYKTPTINLYGQATYKISDQWISQTNLSRSVRKSDGNYSYVMFLDGSPTGPIAANDSLISRFVYYQNSTTTTTDIQQNFIGDFRLGSMRNRVVFGLDFADVSAVNDNSAYALFDYVNVTRNNDPRYAMLTKAAVDAKLAGLGGTKDGNSNQVYSAYVSDVFNFTDALSVMASVRIDRFESKGSKNYATGVISGKYGQTAVSPKFGLVYQIVKDQVSVFGNYMNGFRNVAPGTKVLDDYTNIFKPQQANQWEGGVKLDMFNHRLTATASYYDLLVKNITRGETVVRDGQSYNVTVQDGTQKSKGIELDVIANPLPGLNIVAGYSYNDSKAVQAIDALKGRRPTSAGPANLANAWISYTITKGVAKGLGLGFGGNYASDNVITNDARTGLFTLPSYTVLNASVFYNASKYRIGVKVDNLADKEYFGGWTTLEKQMPRRLSANFVFRF</sequence>
<evidence type="ECO:0000256" key="4">
    <source>
        <dbReference type="ARBA" id="ARBA00022452"/>
    </source>
</evidence>
<evidence type="ECO:0000256" key="11">
    <source>
        <dbReference type="ARBA" id="ARBA00023136"/>
    </source>
</evidence>
<feature type="signal peptide" evidence="16">
    <location>
        <begin position="1"/>
        <end position="32"/>
    </location>
</feature>
<dbReference type="SUPFAM" id="SSF49452">
    <property type="entry name" value="Starch-binding domain-like"/>
    <property type="match status" value="1"/>
</dbReference>
<keyword evidence="7 16" id="KW-0732">Signal</keyword>
<dbReference type="InterPro" id="IPR010917">
    <property type="entry name" value="TonB_rcpt_CS"/>
</dbReference>
<dbReference type="PANTHER" id="PTHR32552">
    <property type="entry name" value="FERRICHROME IRON RECEPTOR-RELATED"/>
    <property type="match status" value="1"/>
</dbReference>
<dbReference type="GO" id="GO:0015891">
    <property type="term" value="P:siderophore transport"/>
    <property type="evidence" value="ECO:0007669"/>
    <property type="project" value="InterPro"/>
</dbReference>
<dbReference type="Pfam" id="PF13715">
    <property type="entry name" value="CarbopepD_reg_2"/>
    <property type="match status" value="1"/>
</dbReference>
<dbReference type="GO" id="GO:0009279">
    <property type="term" value="C:cell outer membrane"/>
    <property type="evidence" value="ECO:0007669"/>
    <property type="project" value="UniProtKB-SubCell"/>
</dbReference>
<evidence type="ECO:0000256" key="6">
    <source>
        <dbReference type="ARBA" id="ARBA00022692"/>
    </source>
</evidence>
<evidence type="ECO:0000256" key="10">
    <source>
        <dbReference type="ARBA" id="ARBA00023077"/>
    </source>
</evidence>
<protein>
    <submittedName>
        <fullName evidence="19">Iron complex outermembrane recepter protein</fullName>
    </submittedName>
</protein>
<reference evidence="20" key="1">
    <citation type="submission" date="2016-10" db="EMBL/GenBank/DDBJ databases">
        <authorList>
            <person name="Varghese N."/>
            <person name="Submissions S."/>
        </authorList>
    </citation>
    <scope>NUCLEOTIDE SEQUENCE [LARGE SCALE GENOMIC DNA]</scope>
    <source>
        <strain evidence="20">DSM 527</strain>
    </source>
</reference>
<comment type="subcellular location">
    <subcellularLocation>
        <location evidence="1 14">Cell outer membrane</location>
        <topology evidence="1 14">Multi-pass membrane protein</topology>
    </subcellularLocation>
</comment>
<dbReference type="Gene3D" id="2.60.40.1120">
    <property type="entry name" value="Carboxypeptidase-like, regulatory domain"/>
    <property type="match status" value="1"/>
</dbReference>
<accession>A0A1G7QWM4</accession>
<dbReference type="STRING" id="104663.SAMN04488121_103196"/>
<dbReference type="InterPro" id="IPR012910">
    <property type="entry name" value="Plug_dom"/>
</dbReference>
<name>A0A1G7QWM4_CHIFI</name>
<keyword evidence="6 14" id="KW-0812">Transmembrane</keyword>
<comment type="similarity">
    <text evidence="2 14 15">Belongs to the TonB-dependent receptor family.</text>
</comment>
<dbReference type="PROSITE" id="PS52016">
    <property type="entry name" value="TONB_DEPENDENT_REC_3"/>
    <property type="match status" value="1"/>
</dbReference>
<feature type="chain" id="PRO_5011551792" evidence="16">
    <location>
        <begin position="33"/>
        <end position="825"/>
    </location>
</feature>
<dbReference type="PANTHER" id="PTHR32552:SF68">
    <property type="entry name" value="FERRICHROME OUTER MEMBRANE TRANSPORTER_PHAGE RECEPTOR"/>
    <property type="match status" value="1"/>
</dbReference>
<evidence type="ECO:0000256" key="2">
    <source>
        <dbReference type="ARBA" id="ARBA00009810"/>
    </source>
</evidence>
<dbReference type="Gene3D" id="2.40.170.20">
    <property type="entry name" value="TonB-dependent receptor, beta-barrel domain"/>
    <property type="match status" value="1"/>
</dbReference>
<evidence type="ECO:0000256" key="3">
    <source>
        <dbReference type="ARBA" id="ARBA00022448"/>
    </source>
</evidence>
<keyword evidence="5" id="KW-0410">Iron transport</keyword>
<evidence type="ECO:0000256" key="1">
    <source>
        <dbReference type="ARBA" id="ARBA00004571"/>
    </source>
</evidence>
<evidence type="ECO:0000256" key="16">
    <source>
        <dbReference type="SAM" id="SignalP"/>
    </source>
</evidence>
<dbReference type="InterPro" id="IPR010105">
    <property type="entry name" value="TonB_sidphr_rcpt"/>
</dbReference>
<dbReference type="InterPro" id="IPR000531">
    <property type="entry name" value="Beta-barrel_TonB"/>
</dbReference>